<accession>A0A8J2XMC8</accession>
<dbReference type="OrthoDB" id="9790409at2"/>
<proteinExistence type="predicted"/>
<protein>
    <submittedName>
        <fullName evidence="2">Transporter</fullName>
    </submittedName>
</protein>
<feature type="transmembrane region" description="Helical" evidence="1">
    <location>
        <begin position="47"/>
        <end position="66"/>
    </location>
</feature>
<organism evidence="2 3">
    <name type="scientific">Neiella marina</name>
    <dbReference type="NCBI Taxonomy" id="508461"/>
    <lineage>
        <taxon>Bacteria</taxon>
        <taxon>Pseudomonadati</taxon>
        <taxon>Pseudomonadota</taxon>
        <taxon>Gammaproteobacteria</taxon>
        <taxon>Alteromonadales</taxon>
        <taxon>Echinimonadaceae</taxon>
        <taxon>Neiella</taxon>
    </lineage>
</organism>
<dbReference type="AlphaFoldDB" id="A0A8J2XMC8"/>
<evidence type="ECO:0000313" key="2">
    <source>
        <dbReference type="EMBL" id="GGA63827.1"/>
    </source>
</evidence>
<feature type="transmembrane region" description="Helical" evidence="1">
    <location>
        <begin position="119"/>
        <end position="137"/>
    </location>
</feature>
<dbReference type="EMBL" id="BMDX01000001">
    <property type="protein sequence ID" value="GGA63827.1"/>
    <property type="molecule type" value="Genomic_DNA"/>
</dbReference>
<keyword evidence="1" id="KW-1133">Transmembrane helix</keyword>
<reference evidence="3" key="1">
    <citation type="journal article" date="2019" name="Int. J. Syst. Evol. Microbiol.">
        <title>The Global Catalogue of Microorganisms (GCM) 10K type strain sequencing project: providing services to taxonomists for standard genome sequencing and annotation.</title>
        <authorList>
            <consortium name="The Broad Institute Genomics Platform"/>
            <consortium name="The Broad Institute Genome Sequencing Center for Infectious Disease"/>
            <person name="Wu L."/>
            <person name="Ma J."/>
        </authorList>
    </citation>
    <scope>NUCLEOTIDE SEQUENCE [LARGE SCALE GENOMIC DNA]</scope>
    <source>
        <strain evidence="3">CGMCC 1.10130</strain>
    </source>
</reference>
<dbReference type="Proteomes" id="UP000619743">
    <property type="component" value="Unassembled WGS sequence"/>
</dbReference>
<keyword evidence="1" id="KW-0812">Transmembrane</keyword>
<feature type="transmembrane region" description="Helical" evidence="1">
    <location>
        <begin position="87"/>
        <end position="107"/>
    </location>
</feature>
<keyword evidence="1" id="KW-0472">Membrane</keyword>
<comment type="caution">
    <text evidence="2">The sequence shown here is derived from an EMBL/GenBank/DDBJ whole genome shotgun (WGS) entry which is preliminary data.</text>
</comment>
<evidence type="ECO:0000256" key="1">
    <source>
        <dbReference type="SAM" id="Phobius"/>
    </source>
</evidence>
<name>A0A8J2XMC8_9GAMM</name>
<keyword evidence="3" id="KW-1185">Reference proteome</keyword>
<evidence type="ECO:0000313" key="3">
    <source>
        <dbReference type="Proteomes" id="UP000619743"/>
    </source>
</evidence>
<dbReference type="Pfam" id="PF20398">
    <property type="entry name" value="DUF6691"/>
    <property type="match status" value="1"/>
</dbReference>
<sequence>MKNNMLLSILSALASGLLFGAGLVISGMINPQKVIGFLDIFGHWDPSLALVMTGALAVYTPAYWLLVRQRTNAVLSEQLHIPNRTEIDCQLLIGAILFGVGWGLVGICPGPALTLISSLQQPVFLFIAAMFVGFWLAPKWMSLMGKSVPS</sequence>
<gene>
    <name evidence="2" type="ORF">GCM10011369_01530</name>
</gene>
<dbReference type="InterPro" id="IPR046513">
    <property type="entry name" value="DUF6691"/>
</dbReference>